<evidence type="ECO:0000313" key="2">
    <source>
        <dbReference type="Proteomes" id="UP001548590"/>
    </source>
</evidence>
<reference evidence="1 2" key="1">
    <citation type="submission" date="2024-07" db="EMBL/GenBank/DDBJ databases">
        <title>Uliginosibacterium paludis KCTC:42655.</title>
        <authorList>
            <person name="Kim M.K."/>
        </authorList>
    </citation>
    <scope>NUCLEOTIDE SEQUENCE [LARGE SCALE GENOMIC DNA]</scope>
    <source>
        <strain evidence="1 2">KCTC 42655</strain>
    </source>
</reference>
<gene>
    <name evidence="1" type="ORF">ABVT11_14205</name>
</gene>
<dbReference type="EMBL" id="JBEWLZ010000008">
    <property type="protein sequence ID" value="MET1490987.1"/>
    <property type="molecule type" value="Genomic_DNA"/>
</dbReference>
<accession>A0ABV2CSV6</accession>
<proteinExistence type="predicted"/>
<comment type="caution">
    <text evidence="1">The sequence shown here is derived from an EMBL/GenBank/DDBJ whole genome shotgun (WGS) entry which is preliminary data.</text>
</comment>
<dbReference type="Proteomes" id="UP001548590">
    <property type="component" value="Unassembled WGS sequence"/>
</dbReference>
<name>A0ABV2CSV6_9RHOO</name>
<sequence length="128" mass="14173">MLRSLRYPVALIVVALAFFGGAATATMRIWFDPVVRITISNDTGQPITAMRIQVRTDDSTHLALIDSLPAAGQHRLYIHTSDRATLAVEARLQDGREIHSSDSYLEPGVSLTSHVEAARVRIEYLARM</sequence>
<organism evidence="1 2">
    <name type="scientific">Uliginosibacterium paludis</name>
    <dbReference type="NCBI Taxonomy" id="1615952"/>
    <lineage>
        <taxon>Bacteria</taxon>
        <taxon>Pseudomonadati</taxon>
        <taxon>Pseudomonadota</taxon>
        <taxon>Betaproteobacteria</taxon>
        <taxon>Rhodocyclales</taxon>
        <taxon>Zoogloeaceae</taxon>
        <taxon>Uliginosibacterium</taxon>
    </lineage>
</organism>
<dbReference type="RefSeq" id="WP_345930122.1">
    <property type="nucleotide sequence ID" value="NZ_JBDIVF010000014.1"/>
</dbReference>
<keyword evidence="2" id="KW-1185">Reference proteome</keyword>
<evidence type="ECO:0000313" key="1">
    <source>
        <dbReference type="EMBL" id="MET1490987.1"/>
    </source>
</evidence>
<protein>
    <submittedName>
        <fullName evidence="1">Uncharacterized protein</fullName>
    </submittedName>
</protein>